<evidence type="ECO:0000313" key="2">
    <source>
        <dbReference type="EMBL" id="GIY24750.1"/>
    </source>
</evidence>
<dbReference type="EMBL" id="BPLR01008444">
    <property type="protein sequence ID" value="GIY24750.1"/>
    <property type="molecule type" value="Genomic_DNA"/>
</dbReference>
<organism evidence="2 3">
    <name type="scientific">Caerostris extrusa</name>
    <name type="common">Bark spider</name>
    <name type="synonym">Caerostris bankana</name>
    <dbReference type="NCBI Taxonomy" id="172846"/>
    <lineage>
        <taxon>Eukaryota</taxon>
        <taxon>Metazoa</taxon>
        <taxon>Ecdysozoa</taxon>
        <taxon>Arthropoda</taxon>
        <taxon>Chelicerata</taxon>
        <taxon>Arachnida</taxon>
        <taxon>Araneae</taxon>
        <taxon>Araneomorphae</taxon>
        <taxon>Entelegynae</taxon>
        <taxon>Araneoidea</taxon>
        <taxon>Araneidae</taxon>
        <taxon>Caerostris</taxon>
    </lineage>
</organism>
<dbReference type="AlphaFoldDB" id="A0AAV4RSP7"/>
<accession>A0AAV4RSP7</accession>
<evidence type="ECO:0000313" key="3">
    <source>
        <dbReference type="Proteomes" id="UP001054945"/>
    </source>
</evidence>
<name>A0AAV4RSP7_CAEEX</name>
<feature type="compositionally biased region" description="Basic residues" evidence="1">
    <location>
        <begin position="63"/>
        <end position="78"/>
    </location>
</feature>
<sequence length="102" mass="11704">MFWNIPASAKKEEIYILFFWRYFNRTFNSSAIFSFLSGIRKNLKTLTSEGECFRVTPSLGKKKKNIKSTKENKKKKEKERKSETGNGTTVSLAGGIFFAGFD</sequence>
<dbReference type="Proteomes" id="UP001054945">
    <property type="component" value="Unassembled WGS sequence"/>
</dbReference>
<keyword evidence="3" id="KW-1185">Reference proteome</keyword>
<comment type="caution">
    <text evidence="2">The sequence shown here is derived from an EMBL/GenBank/DDBJ whole genome shotgun (WGS) entry which is preliminary data.</text>
</comment>
<proteinExistence type="predicted"/>
<evidence type="ECO:0000256" key="1">
    <source>
        <dbReference type="SAM" id="MobiDB-lite"/>
    </source>
</evidence>
<feature type="region of interest" description="Disordered" evidence="1">
    <location>
        <begin position="63"/>
        <end position="89"/>
    </location>
</feature>
<gene>
    <name evidence="2" type="ORF">CEXT_472571</name>
</gene>
<protein>
    <submittedName>
        <fullName evidence="2">Uncharacterized protein</fullName>
    </submittedName>
</protein>
<reference evidence="2 3" key="1">
    <citation type="submission" date="2021-06" db="EMBL/GenBank/DDBJ databases">
        <title>Caerostris extrusa draft genome.</title>
        <authorList>
            <person name="Kono N."/>
            <person name="Arakawa K."/>
        </authorList>
    </citation>
    <scope>NUCLEOTIDE SEQUENCE [LARGE SCALE GENOMIC DNA]</scope>
</reference>